<name>A0ABD1PF54_9LAMI</name>
<dbReference type="EMBL" id="JBFOLJ010000020">
    <property type="protein sequence ID" value="KAL2462507.1"/>
    <property type="molecule type" value="Genomic_DNA"/>
</dbReference>
<evidence type="ECO:0000313" key="2">
    <source>
        <dbReference type="Proteomes" id="UP001604277"/>
    </source>
</evidence>
<evidence type="ECO:0000313" key="1">
    <source>
        <dbReference type="EMBL" id="KAL2462507.1"/>
    </source>
</evidence>
<keyword evidence="2" id="KW-1185">Reference proteome</keyword>
<comment type="caution">
    <text evidence="1">The sequence shown here is derived from an EMBL/GenBank/DDBJ whole genome shotgun (WGS) entry which is preliminary data.</text>
</comment>
<gene>
    <name evidence="1" type="ORF">Fot_53744</name>
</gene>
<organism evidence="1 2">
    <name type="scientific">Forsythia ovata</name>
    <dbReference type="NCBI Taxonomy" id="205694"/>
    <lineage>
        <taxon>Eukaryota</taxon>
        <taxon>Viridiplantae</taxon>
        <taxon>Streptophyta</taxon>
        <taxon>Embryophyta</taxon>
        <taxon>Tracheophyta</taxon>
        <taxon>Spermatophyta</taxon>
        <taxon>Magnoliopsida</taxon>
        <taxon>eudicotyledons</taxon>
        <taxon>Gunneridae</taxon>
        <taxon>Pentapetalae</taxon>
        <taxon>asterids</taxon>
        <taxon>lamiids</taxon>
        <taxon>Lamiales</taxon>
        <taxon>Oleaceae</taxon>
        <taxon>Forsythieae</taxon>
        <taxon>Forsythia</taxon>
    </lineage>
</organism>
<dbReference type="AlphaFoldDB" id="A0ABD1PF54"/>
<sequence>MLHSIQVRIKATTKLKNFIGHGQSSHKMWSLEKPFYEELPTKADDKRSPFEYCKGNSSAIEYSLGLKLIGLDIEDVSFATDQTKRHLDVGNIGYESYDSLAKRCLLVLFELFFRIYYKGDMLGEQSVSLPRANFMHKMRNPYGHKGQLRAYFRHLKRGIKYLFQFGNSLGGVGFRGLRWTLGRCLRLSIERCYA</sequence>
<dbReference type="Proteomes" id="UP001604277">
    <property type="component" value="Unassembled WGS sequence"/>
</dbReference>
<proteinExistence type="predicted"/>
<accession>A0ABD1PF54</accession>
<reference evidence="2" key="1">
    <citation type="submission" date="2024-07" db="EMBL/GenBank/DDBJ databases">
        <title>Two chromosome-level genome assemblies of Korean endemic species Abeliophyllum distichum and Forsythia ovata (Oleaceae).</title>
        <authorList>
            <person name="Jang H."/>
        </authorList>
    </citation>
    <scope>NUCLEOTIDE SEQUENCE [LARGE SCALE GENOMIC DNA]</scope>
</reference>
<protein>
    <submittedName>
        <fullName evidence="1">Uncharacterized protein</fullName>
    </submittedName>
</protein>